<proteinExistence type="predicted"/>
<reference evidence="1" key="1">
    <citation type="submission" date="2020-11" db="EMBL/GenBank/DDBJ databases">
        <authorList>
            <person name="Tran Van P."/>
        </authorList>
    </citation>
    <scope>NUCLEOTIDE SEQUENCE</scope>
</reference>
<dbReference type="EMBL" id="OA882455">
    <property type="protein sequence ID" value="CAD7275447.1"/>
    <property type="molecule type" value="Genomic_DNA"/>
</dbReference>
<keyword evidence="2" id="KW-1185">Reference proteome</keyword>
<dbReference type="Proteomes" id="UP000678499">
    <property type="component" value="Unassembled WGS sequence"/>
</dbReference>
<accession>A0A7R9BKE6</accession>
<protein>
    <submittedName>
        <fullName evidence="1">Uncharacterized protein</fullName>
    </submittedName>
</protein>
<sequence length="153" mass="17062">MGNVLFAPEIPGSAGTEVYEKPATARLPLRCRYVDHCDELHDNPDEDVTPNTIADITRVRSALSNDYGKGLTASQFVNEIVKSLPRYFHGDPSYMAVLLLKLIQRESGDVEIINFDDLIELADLMESCNTPDDRLAFALYVISSCNPKDILEQ</sequence>
<organism evidence="1">
    <name type="scientific">Notodromas monacha</name>
    <dbReference type="NCBI Taxonomy" id="399045"/>
    <lineage>
        <taxon>Eukaryota</taxon>
        <taxon>Metazoa</taxon>
        <taxon>Ecdysozoa</taxon>
        <taxon>Arthropoda</taxon>
        <taxon>Crustacea</taxon>
        <taxon>Oligostraca</taxon>
        <taxon>Ostracoda</taxon>
        <taxon>Podocopa</taxon>
        <taxon>Podocopida</taxon>
        <taxon>Cypridocopina</taxon>
        <taxon>Cypridoidea</taxon>
        <taxon>Cyprididae</taxon>
        <taxon>Notodromas</taxon>
    </lineage>
</organism>
<gene>
    <name evidence="1" type="ORF">NMOB1V02_LOCUS3243</name>
</gene>
<dbReference type="AlphaFoldDB" id="A0A7R9BKE6"/>
<evidence type="ECO:0000313" key="1">
    <source>
        <dbReference type="EMBL" id="CAD7275447.1"/>
    </source>
</evidence>
<dbReference type="EMBL" id="CAJPEX010000418">
    <property type="protein sequence ID" value="CAG0915599.1"/>
    <property type="molecule type" value="Genomic_DNA"/>
</dbReference>
<name>A0A7R9BKE6_9CRUS</name>
<evidence type="ECO:0000313" key="2">
    <source>
        <dbReference type="Proteomes" id="UP000678499"/>
    </source>
</evidence>